<dbReference type="InterPro" id="IPR050321">
    <property type="entry name" value="Glycosyltr_2/OpgH_subfam"/>
</dbReference>
<evidence type="ECO:0000256" key="1">
    <source>
        <dbReference type="ARBA" id="ARBA00004141"/>
    </source>
</evidence>
<dbReference type="PANTHER" id="PTHR43867:SF2">
    <property type="entry name" value="CELLULOSE SYNTHASE CATALYTIC SUBUNIT A [UDP-FORMING]"/>
    <property type="match status" value="1"/>
</dbReference>
<evidence type="ECO:0000259" key="8">
    <source>
        <dbReference type="Pfam" id="PF05157"/>
    </source>
</evidence>
<name>A0A4R2NJH0_RHOAD</name>
<reference evidence="10 11" key="1">
    <citation type="submission" date="2019-03" db="EMBL/GenBank/DDBJ databases">
        <title>Genomic Encyclopedia of Type Strains, Phase IV (KMG-IV): sequencing the most valuable type-strain genomes for metagenomic binning, comparative biology and taxonomic classification.</title>
        <authorList>
            <person name="Goeker M."/>
        </authorList>
    </citation>
    <scope>NUCLEOTIDE SEQUENCE [LARGE SCALE GENOMIC DNA]</scope>
    <source>
        <strain evidence="10 11">DSM 2781</strain>
    </source>
</reference>
<dbReference type="RefSeq" id="WP_132604600.1">
    <property type="nucleotide sequence ID" value="NZ_NRRP01000003.1"/>
</dbReference>
<accession>A0A4R2NJH0</accession>
<evidence type="ECO:0000256" key="6">
    <source>
        <dbReference type="ARBA" id="ARBA00023136"/>
    </source>
</evidence>
<dbReference type="EMBL" id="SLXL01000010">
    <property type="protein sequence ID" value="TCP21590.1"/>
    <property type="molecule type" value="Genomic_DNA"/>
</dbReference>
<sequence>MSLIAPLVAPAPPAPARASLPRGEAGLCAALLDQGAITPAALNRAVLDRARMDIPLADLLIARGAVSPEQIVAAQCRCHGTAAAPADLRPDQTLVAQLGVARCLREGWMPLRRIGSATLIATSRPDCFARQTAALPAGFGVPIMTICSERQVQDTLARHFGPALAINAARRVPETESCRSWSGAGPRLAVALFLVAVLTLLLVAPQGALAALTLWAAAWMALGTLLKAAGALAEALHAGRRPDPPSPPPVIARLPVVSILVPLHRETEVAARLIERLERLDYPRPLLDICLVTEAADTPTRTMLETAVLPAWIRTLTVPDGALKTKPRALNYALEFCRGSIVGVYDAEDAPAPDQLQRMVAHFHACGGDVACLQGRLDFYNTNRNWLSRCFAMEYAAWFRVVLPGIARLGLPVPLGGTTLFFRRAALEALGGWDAHNVTEDADLGLRLARHGYRTEFLDSVTEEEANCRTWPWIKQRSRWLKGYAMTWATHMRAPVQLWRQLGPWGFAGVQILFLGTLVQFALMPVLWSFWGLLLGMGHPLAAQGLTPTLIGLIGLFVFSETVTLAVGVQALRRAGKPGLIPWLPTLHVYFPLATLALYKGVWEMIARPFYWDKTRHGVS</sequence>
<feature type="transmembrane region" description="Helical" evidence="7">
    <location>
        <begin position="580"/>
        <end position="599"/>
    </location>
</feature>
<dbReference type="OrthoDB" id="7431422at2"/>
<keyword evidence="4 7" id="KW-0812">Transmembrane</keyword>
<dbReference type="GO" id="GO:0016757">
    <property type="term" value="F:glycosyltransferase activity"/>
    <property type="evidence" value="ECO:0007669"/>
    <property type="project" value="UniProtKB-KW"/>
</dbReference>
<feature type="transmembrane region" description="Helical" evidence="7">
    <location>
        <begin position="550"/>
        <end position="568"/>
    </location>
</feature>
<keyword evidence="5 7" id="KW-1133">Transmembrane helix</keyword>
<dbReference type="InterPro" id="IPR037257">
    <property type="entry name" value="T2SS_E_N_sf"/>
</dbReference>
<dbReference type="Pfam" id="PF05157">
    <property type="entry name" value="MshEN"/>
    <property type="match status" value="1"/>
</dbReference>
<feature type="transmembrane region" description="Helical" evidence="7">
    <location>
        <begin position="188"/>
        <end position="208"/>
    </location>
</feature>
<dbReference type="Proteomes" id="UP000295733">
    <property type="component" value="Unassembled WGS sequence"/>
</dbReference>
<dbReference type="InterPro" id="IPR029044">
    <property type="entry name" value="Nucleotide-diphossugar_trans"/>
</dbReference>
<comment type="subcellular location">
    <subcellularLocation>
        <location evidence="1">Membrane</location>
        <topology evidence="1">Multi-pass membrane protein</topology>
    </subcellularLocation>
</comment>
<dbReference type="GO" id="GO:0016020">
    <property type="term" value="C:membrane"/>
    <property type="evidence" value="ECO:0007669"/>
    <property type="project" value="UniProtKB-SubCell"/>
</dbReference>
<evidence type="ECO:0000256" key="5">
    <source>
        <dbReference type="ARBA" id="ARBA00022989"/>
    </source>
</evidence>
<evidence type="ECO:0000256" key="4">
    <source>
        <dbReference type="ARBA" id="ARBA00022692"/>
    </source>
</evidence>
<evidence type="ECO:0000256" key="7">
    <source>
        <dbReference type="SAM" id="Phobius"/>
    </source>
</evidence>
<comment type="caution">
    <text evidence="10">The sequence shown here is derived from an EMBL/GenBank/DDBJ whole genome shotgun (WGS) entry which is preliminary data.</text>
</comment>
<evidence type="ECO:0000313" key="10">
    <source>
        <dbReference type="EMBL" id="TCP21590.1"/>
    </source>
</evidence>
<gene>
    <name evidence="10" type="ORF">EV656_11057</name>
</gene>
<keyword evidence="2" id="KW-0328">Glycosyltransferase</keyword>
<feature type="transmembrane region" description="Helical" evidence="7">
    <location>
        <begin position="502"/>
        <end position="530"/>
    </location>
</feature>
<feature type="domain" description="Type II secretion system protein GspE N-terminal" evidence="8">
    <location>
        <begin position="85"/>
        <end position="164"/>
    </location>
</feature>
<protein>
    <submittedName>
        <fullName evidence="10">Cellulose synthase/poly-beta-1,6-N-acetylglucosamine synthase-like glycosyltransferase</fullName>
    </submittedName>
</protein>
<evidence type="ECO:0000256" key="2">
    <source>
        <dbReference type="ARBA" id="ARBA00022676"/>
    </source>
</evidence>
<evidence type="ECO:0000256" key="3">
    <source>
        <dbReference type="ARBA" id="ARBA00022679"/>
    </source>
</evidence>
<dbReference type="InterPro" id="IPR007831">
    <property type="entry name" value="T2SS_GspE_N"/>
</dbReference>
<proteinExistence type="predicted"/>
<keyword evidence="11" id="KW-1185">Reference proteome</keyword>
<dbReference type="AlphaFoldDB" id="A0A4R2NJH0"/>
<organism evidence="10 11">
    <name type="scientific">Rhodovulum adriaticum</name>
    <name type="common">Rhodopseudomonas adriatica</name>
    <dbReference type="NCBI Taxonomy" id="35804"/>
    <lineage>
        <taxon>Bacteria</taxon>
        <taxon>Pseudomonadati</taxon>
        <taxon>Pseudomonadota</taxon>
        <taxon>Alphaproteobacteria</taxon>
        <taxon>Rhodobacterales</taxon>
        <taxon>Paracoccaceae</taxon>
        <taxon>Rhodovulum</taxon>
    </lineage>
</organism>
<dbReference type="SUPFAM" id="SSF53448">
    <property type="entry name" value="Nucleotide-diphospho-sugar transferases"/>
    <property type="match status" value="1"/>
</dbReference>
<dbReference type="InterPro" id="IPR001173">
    <property type="entry name" value="Glyco_trans_2-like"/>
</dbReference>
<evidence type="ECO:0000259" key="9">
    <source>
        <dbReference type="Pfam" id="PF13632"/>
    </source>
</evidence>
<dbReference type="SUPFAM" id="SSF160246">
    <property type="entry name" value="EspE N-terminal domain-like"/>
    <property type="match status" value="1"/>
</dbReference>
<dbReference type="Pfam" id="PF13632">
    <property type="entry name" value="Glyco_trans_2_3"/>
    <property type="match status" value="1"/>
</dbReference>
<evidence type="ECO:0000313" key="11">
    <source>
        <dbReference type="Proteomes" id="UP000295733"/>
    </source>
</evidence>
<keyword evidence="6 7" id="KW-0472">Membrane</keyword>
<dbReference type="Gene3D" id="3.90.550.10">
    <property type="entry name" value="Spore Coat Polysaccharide Biosynthesis Protein SpsA, Chain A"/>
    <property type="match status" value="1"/>
</dbReference>
<dbReference type="PANTHER" id="PTHR43867">
    <property type="entry name" value="CELLULOSE SYNTHASE CATALYTIC SUBUNIT A [UDP-FORMING]"/>
    <property type="match status" value="1"/>
</dbReference>
<keyword evidence="3 10" id="KW-0808">Transferase</keyword>
<feature type="domain" description="Glycosyltransferase 2-like" evidence="9">
    <location>
        <begin position="344"/>
        <end position="531"/>
    </location>
</feature>